<feature type="region of interest" description="Disordered" evidence="1">
    <location>
        <begin position="38"/>
        <end position="58"/>
    </location>
</feature>
<dbReference type="AlphaFoldDB" id="A0A1V2X9A2"/>
<reference evidence="2 3" key="1">
    <citation type="submission" date="2016-08" db="EMBL/GenBank/DDBJ databases">
        <authorList>
            <person name="Seilhamer J.J."/>
        </authorList>
    </citation>
    <scope>NUCLEOTIDE SEQUENCE [LARGE SCALE GENOMIC DNA]</scope>
    <source>
        <strain evidence="2 3">VC14762</strain>
    </source>
</reference>
<dbReference type="EMBL" id="MUTJ01000051">
    <property type="protein sequence ID" value="ONU85443.1"/>
    <property type="molecule type" value="Genomic_DNA"/>
</dbReference>
<comment type="caution">
    <text evidence="2">The sequence shown here is derived from an EMBL/GenBank/DDBJ whole genome shotgun (WGS) entry which is preliminary data.</text>
</comment>
<name>A0A1V2X9A2_9BURK</name>
<dbReference type="Proteomes" id="UP000188543">
    <property type="component" value="Unassembled WGS sequence"/>
</dbReference>
<sequence>MRRGCRARFDDGSALVRLLGRLATPLENLVAAALRTGSRNESNAGSTKGHVIATREPRRSTHVIRHSRAVCVTVDRSA</sequence>
<evidence type="ECO:0000313" key="3">
    <source>
        <dbReference type="Proteomes" id="UP000188543"/>
    </source>
</evidence>
<accession>A0A1V2X9A2</accession>
<protein>
    <submittedName>
        <fullName evidence="2">Uncharacterized protein</fullName>
    </submittedName>
</protein>
<organism evidence="2 3">
    <name type="scientific">Burkholderia cenocepacia</name>
    <dbReference type="NCBI Taxonomy" id="95486"/>
    <lineage>
        <taxon>Bacteria</taxon>
        <taxon>Pseudomonadati</taxon>
        <taxon>Pseudomonadota</taxon>
        <taxon>Betaproteobacteria</taxon>
        <taxon>Burkholderiales</taxon>
        <taxon>Burkholderiaceae</taxon>
        <taxon>Burkholderia</taxon>
        <taxon>Burkholderia cepacia complex</taxon>
    </lineage>
</organism>
<dbReference type="OrthoDB" id="669238at28216"/>
<proteinExistence type="predicted"/>
<evidence type="ECO:0000256" key="1">
    <source>
        <dbReference type="SAM" id="MobiDB-lite"/>
    </source>
</evidence>
<gene>
    <name evidence="2" type="ORF">A8E72_15270</name>
</gene>
<evidence type="ECO:0000313" key="2">
    <source>
        <dbReference type="EMBL" id="ONU85443.1"/>
    </source>
</evidence>